<evidence type="ECO:0000256" key="5">
    <source>
        <dbReference type="NCBIfam" id="TIGR01814"/>
    </source>
</evidence>
<feature type="modified residue" description="N6-(pyridoxal phosphate)lysine" evidence="4">
    <location>
        <position position="233"/>
    </location>
</feature>
<dbReference type="RefSeq" id="WP_379769336.1">
    <property type="nucleotide sequence ID" value="NZ_JBHSMZ010000005.1"/>
</dbReference>
<feature type="binding site" evidence="4">
    <location>
        <position position="207"/>
    </location>
    <ligand>
        <name>pyridoxal 5'-phosphate</name>
        <dbReference type="ChEBI" id="CHEBI:597326"/>
    </ligand>
</feature>
<gene>
    <name evidence="4 7" type="primary">kynU</name>
    <name evidence="7" type="ORF">ACFPO9_08240</name>
</gene>
<comment type="cofactor">
    <cofactor evidence="4 6">
        <name>pyridoxal 5'-phosphate</name>
        <dbReference type="ChEBI" id="CHEBI:597326"/>
    </cofactor>
</comment>
<dbReference type="NCBIfam" id="TIGR01814">
    <property type="entry name" value="kynureninase"/>
    <property type="match status" value="1"/>
</dbReference>
<sequence>MSTKVTITSRADCAALDEQDPLGVLRGRFELPEGVIYLDGNSLGARPRASLARAHEVVAMEWGQDLIKSWNTAGWFALPKRLGDRLAPIVGARPGEVVVTDTTSLNLFKALAAALEIQRQKAPERKVIVTERSNFPTDIYMADGLARWLDRGYAIRLVDSVEELPSAVDADCAVLMLTHVNYRTGWQHDMAALTRHAHEAGALALWDLAHSAGAVPLDLHGADADFAVGCTYKYLNGGPGAPAFIWVPEKHQAAFSHPLTGWWSHAAPFAMSHGFTAADGIGRALCGTQPVVSLAMVECGLEVFEETDMQAIRTKSLALTDLFIALVEARCKAHPLGLVTPREHAQRGSQVSFTHPHGYAVMQALIERGVIGDYREPEIMRFGFTPLYTSFADVWDAVEILRDILDSGGYDANAARSAVT</sequence>
<evidence type="ECO:0000256" key="6">
    <source>
        <dbReference type="PIRNR" id="PIRNR038800"/>
    </source>
</evidence>
<organism evidence="7 8">
    <name type="scientific">Massilia aerilata</name>
    <dbReference type="NCBI Taxonomy" id="453817"/>
    <lineage>
        <taxon>Bacteria</taxon>
        <taxon>Pseudomonadati</taxon>
        <taxon>Pseudomonadota</taxon>
        <taxon>Betaproteobacteria</taxon>
        <taxon>Burkholderiales</taxon>
        <taxon>Oxalobacteraceae</taxon>
        <taxon>Telluria group</taxon>
        <taxon>Massilia</taxon>
    </lineage>
</organism>
<dbReference type="Gene3D" id="3.40.640.10">
    <property type="entry name" value="Type I PLP-dependent aspartate aminotransferase-like (Major domain)"/>
    <property type="match status" value="1"/>
</dbReference>
<reference evidence="8" key="1">
    <citation type="journal article" date="2019" name="Int. J. Syst. Evol. Microbiol.">
        <title>The Global Catalogue of Microorganisms (GCM) 10K type strain sequencing project: providing services to taxonomists for standard genome sequencing and annotation.</title>
        <authorList>
            <consortium name="The Broad Institute Genomics Platform"/>
            <consortium name="The Broad Institute Genome Sequencing Center for Infectious Disease"/>
            <person name="Wu L."/>
            <person name="Ma J."/>
        </authorList>
    </citation>
    <scope>NUCLEOTIDE SEQUENCE [LARGE SCALE GENOMIC DNA]</scope>
    <source>
        <strain evidence="8">CGMCC 4.5798</strain>
    </source>
</reference>
<dbReference type="HAMAP" id="MF_01970">
    <property type="entry name" value="Kynureninase"/>
    <property type="match status" value="1"/>
</dbReference>
<evidence type="ECO:0000256" key="4">
    <source>
        <dbReference type="HAMAP-Rule" id="MF_01970"/>
    </source>
</evidence>
<keyword evidence="1 4" id="KW-0662">Pyridine nucleotide biosynthesis</keyword>
<keyword evidence="3 4" id="KW-0663">Pyridoxal phosphate</keyword>
<comment type="catalytic activity">
    <reaction evidence="4 6">
        <text>L-kynurenine + H2O = anthranilate + L-alanine + H(+)</text>
        <dbReference type="Rhea" id="RHEA:16813"/>
        <dbReference type="ChEBI" id="CHEBI:15377"/>
        <dbReference type="ChEBI" id="CHEBI:15378"/>
        <dbReference type="ChEBI" id="CHEBI:16567"/>
        <dbReference type="ChEBI" id="CHEBI:57959"/>
        <dbReference type="ChEBI" id="CHEBI:57972"/>
        <dbReference type="EC" id="3.7.1.3"/>
    </reaction>
</comment>
<dbReference type="PIRSF" id="PIRSF038800">
    <property type="entry name" value="KYNU"/>
    <property type="match status" value="1"/>
</dbReference>
<protein>
    <recommendedName>
        <fullName evidence="4 5">Kynureninase</fullName>
        <ecNumber evidence="4 5">3.7.1.3</ecNumber>
    </recommendedName>
    <alternativeName>
        <fullName evidence="4">L-kynurenine hydrolase</fullName>
    </alternativeName>
</protein>
<accession>A0ABW0RZN1</accession>
<dbReference type="InterPro" id="IPR015421">
    <property type="entry name" value="PyrdxlP-dep_Trfase_major"/>
</dbReference>
<dbReference type="GO" id="GO:0030429">
    <property type="term" value="F:kynureninase activity"/>
    <property type="evidence" value="ECO:0007669"/>
    <property type="project" value="UniProtKB-EC"/>
</dbReference>
<comment type="function">
    <text evidence="4 6">Catalyzes the cleavage of L-kynurenine (L-Kyn) and L-3-hydroxykynurenine (L-3OHKyn) into anthranilic acid (AA) and 3-hydroxyanthranilic acid (3-OHAA), respectively.</text>
</comment>
<comment type="pathway">
    <text evidence="4 6">Cofactor biosynthesis; NAD(+) biosynthesis; quinolinate from L-kynurenine: step 2/3.</text>
</comment>
<dbReference type="InterPro" id="IPR010111">
    <property type="entry name" value="Kynureninase"/>
</dbReference>
<dbReference type="SUPFAM" id="SSF53383">
    <property type="entry name" value="PLP-dependent transferases"/>
    <property type="match status" value="1"/>
</dbReference>
<feature type="binding site" evidence="4">
    <location>
        <position position="232"/>
    </location>
    <ligand>
        <name>pyridoxal 5'-phosphate</name>
        <dbReference type="ChEBI" id="CHEBI:597326"/>
    </ligand>
</feature>
<dbReference type="Gene3D" id="3.90.1150.10">
    <property type="entry name" value="Aspartate Aminotransferase, domain 1"/>
    <property type="match status" value="1"/>
</dbReference>
<dbReference type="EC" id="3.7.1.3" evidence="4 5"/>
<dbReference type="PANTHER" id="PTHR14084:SF0">
    <property type="entry name" value="KYNURENINASE"/>
    <property type="match status" value="1"/>
</dbReference>
<dbReference type="Pfam" id="PF22580">
    <property type="entry name" value="KYNU_C"/>
    <property type="match status" value="1"/>
</dbReference>
<evidence type="ECO:0000256" key="2">
    <source>
        <dbReference type="ARBA" id="ARBA00022801"/>
    </source>
</evidence>
<dbReference type="Proteomes" id="UP001596086">
    <property type="component" value="Unassembled WGS sequence"/>
</dbReference>
<evidence type="ECO:0000256" key="3">
    <source>
        <dbReference type="ARBA" id="ARBA00022898"/>
    </source>
</evidence>
<dbReference type="EMBL" id="JBHSMZ010000005">
    <property type="protein sequence ID" value="MFC5548497.1"/>
    <property type="molecule type" value="Genomic_DNA"/>
</dbReference>
<comment type="catalytic activity">
    <reaction evidence="6">
        <text>3-hydroxy-L-kynurenine + H2O = 3-hydroxyanthranilate + L-alanine + H(+)</text>
        <dbReference type="Rhea" id="RHEA:25143"/>
        <dbReference type="ChEBI" id="CHEBI:15377"/>
        <dbReference type="ChEBI" id="CHEBI:15378"/>
        <dbReference type="ChEBI" id="CHEBI:36559"/>
        <dbReference type="ChEBI" id="CHEBI:57972"/>
        <dbReference type="ChEBI" id="CHEBI:58125"/>
        <dbReference type="EC" id="3.7.1.3"/>
    </reaction>
</comment>
<keyword evidence="2 4" id="KW-0378">Hydrolase</keyword>
<dbReference type="InterPro" id="IPR015422">
    <property type="entry name" value="PyrdxlP-dep_Trfase_small"/>
</dbReference>
<keyword evidence="8" id="KW-1185">Reference proteome</keyword>
<feature type="binding site" evidence="4">
    <location>
        <position position="178"/>
    </location>
    <ligand>
        <name>pyridoxal 5'-phosphate</name>
        <dbReference type="ChEBI" id="CHEBI:597326"/>
    </ligand>
</feature>
<feature type="binding site" evidence="4">
    <location>
        <position position="288"/>
    </location>
    <ligand>
        <name>pyridoxal 5'-phosphate</name>
        <dbReference type="ChEBI" id="CHEBI:597326"/>
    </ligand>
</feature>
<comment type="caution">
    <text evidence="7">The sequence shown here is derived from an EMBL/GenBank/DDBJ whole genome shotgun (WGS) entry which is preliminary data.</text>
</comment>
<dbReference type="PANTHER" id="PTHR14084">
    <property type="entry name" value="KYNURENINASE"/>
    <property type="match status" value="1"/>
</dbReference>
<comment type="pathway">
    <text evidence="4 6">Amino-acid degradation; L-kynurenine degradation; L-alanine and anthranilate from L-kynurenine: step 1/1.</text>
</comment>
<comment type="subunit">
    <text evidence="4 6">Homodimer.</text>
</comment>
<feature type="binding site" evidence="4">
    <location>
        <position position="104"/>
    </location>
    <ligand>
        <name>pyridoxal 5'-phosphate</name>
        <dbReference type="ChEBI" id="CHEBI:597326"/>
    </ligand>
</feature>
<feature type="binding site" evidence="4">
    <location>
        <position position="103"/>
    </location>
    <ligand>
        <name>pyridoxal 5'-phosphate</name>
        <dbReference type="ChEBI" id="CHEBI:597326"/>
    </ligand>
</feature>
<evidence type="ECO:0000313" key="8">
    <source>
        <dbReference type="Proteomes" id="UP001596086"/>
    </source>
</evidence>
<feature type="binding site" evidence="4">
    <location>
        <position position="262"/>
    </location>
    <ligand>
        <name>pyridoxal 5'-phosphate</name>
        <dbReference type="ChEBI" id="CHEBI:597326"/>
    </ligand>
</feature>
<proteinExistence type="inferred from homology"/>
<feature type="binding site" evidence="4">
    <location>
        <begin position="135"/>
        <end position="138"/>
    </location>
    <ligand>
        <name>pyridoxal 5'-phosphate</name>
        <dbReference type="ChEBI" id="CHEBI:597326"/>
    </ligand>
</feature>
<dbReference type="InterPro" id="IPR015424">
    <property type="entry name" value="PyrdxlP-dep_Trfase"/>
</dbReference>
<comment type="similarity">
    <text evidence="4 6">Belongs to the kynureninase family.</text>
</comment>
<name>A0ABW0RZN1_9BURK</name>
<evidence type="ECO:0000313" key="7">
    <source>
        <dbReference type="EMBL" id="MFC5548497.1"/>
    </source>
</evidence>
<evidence type="ECO:0000256" key="1">
    <source>
        <dbReference type="ARBA" id="ARBA00022642"/>
    </source>
</evidence>
<feature type="binding site" evidence="4">
    <location>
        <position position="210"/>
    </location>
    <ligand>
        <name>pyridoxal 5'-phosphate</name>
        <dbReference type="ChEBI" id="CHEBI:597326"/>
    </ligand>
</feature>